<organism evidence="2 3">
    <name type="scientific">Forsythia ovata</name>
    <dbReference type="NCBI Taxonomy" id="205694"/>
    <lineage>
        <taxon>Eukaryota</taxon>
        <taxon>Viridiplantae</taxon>
        <taxon>Streptophyta</taxon>
        <taxon>Embryophyta</taxon>
        <taxon>Tracheophyta</taxon>
        <taxon>Spermatophyta</taxon>
        <taxon>Magnoliopsida</taxon>
        <taxon>eudicotyledons</taxon>
        <taxon>Gunneridae</taxon>
        <taxon>Pentapetalae</taxon>
        <taxon>asterids</taxon>
        <taxon>lamiids</taxon>
        <taxon>Lamiales</taxon>
        <taxon>Oleaceae</taxon>
        <taxon>Forsythieae</taxon>
        <taxon>Forsythia</taxon>
    </lineage>
</organism>
<feature type="coiled-coil region" evidence="1">
    <location>
        <begin position="73"/>
        <end position="100"/>
    </location>
</feature>
<dbReference type="AlphaFoldDB" id="A0ABD1T8F2"/>
<proteinExistence type="predicted"/>
<reference evidence="3" key="1">
    <citation type="submission" date="2024-07" db="EMBL/GenBank/DDBJ databases">
        <title>Two chromosome-level genome assemblies of Korean endemic species Abeliophyllum distichum and Forsythia ovata (Oleaceae).</title>
        <authorList>
            <person name="Jang H."/>
        </authorList>
    </citation>
    <scope>NUCLEOTIDE SEQUENCE [LARGE SCALE GENOMIC DNA]</scope>
</reference>
<evidence type="ECO:0000313" key="2">
    <source>
        <dbReference type="EMBL" id="KAL2509002.1"/>
    </source>
</evidence>
<name>A0ABD1T8F2_9LAMI</name>
<keyword evidence="3" id="KW-1185">Reference proteome</keyword>
<evidence type="ECO:0000313" key="3">
    <source>
        <dbReference type="Proteomes" id="UP001604277"/>
    </source>
</evidence>
<comment type="caution">
    <text evidence="2">The sequence shown here is derived from an EMBL/GenBank/DDBJ whole genome shotgun (WGS) entry which is preliminary data.</text>
</comment>
<sequence length="102" mass="11841">MTFLGSGQALRLHSQRKRLQDFWLTPLPGFVARTAEFVFHFFNQAWESWSKTITTRHRGVLVEGHLARAMVIVQDQNMELEISMAQVAKLEKEKKAVEKVEK</sequence>
<dbReference type="Proteomes" id="UP001604277">
    <property type="component" value="Unassembled WGS sequence"/>
</dbReference>
<dbReference type="EMBL" id="JBFOLJ010000009">
    <property type="protein sequence ID" value="KAL2509002.1"/>
    <property type="molecule type" value="Genomic_DNA"/>
</dbReference>
<keyword evidence="1" id="KW-0175">Coiled coil</keyword>
<gene>
    <name evidence="2" type="ORF">Fot_32649</name>
</gene>
<protein>
    <submittedName>
        <fullName evidence="2">Uncharacterized protein</fullName>
    </submittedName>
</protein>
<evidence type="ECO:0000256" key="1">
    <source>
        <dbReference type="SAM" id="Coils"/>
    </source>
</evidence>
<accession>A0ABD1T8F2</accession>